<dbReference type="PANTHER" id="PTHR31223:SF70">
    <property type="entry name" value="LOG FAMILY PROTEIN YJL055W"/>
    <property type="match status" value="1"/>
</dbReference>
<organism evidence="4 5">
    <name type="scientific">Candidatus Paraprevotella stercoravium</name>
    <dbReference type="NCBI Taxonomy" id="2838725"/>
    <lineage>
        <taxon>Bacteria</taxon>
        <taxon>Pseudomonadati</taxon>
        <taxon>Bacteroidota</taxon>
        <taxon>Bacteroidia</taxon>
        <taxon>Bacteroidales</taxon>
        <taxon>Prevotellaceae</taxon>
        <taxon>Paraprevotella</taxon>
    </lineage>
</organism>
<dbReference type="GO" id="GO:0005829">
    <property type="term" value="C:cytosol"/>
    <property type="evidence" value="ECO:0007669"/>
    <property type="project" value="TreeGrafter"/>
</dbReference>
<dbReference type="InterPro" id="IPR005269">
    <property type="entry name" value="LOG"/>
</dbReference>
<dbReference type="Proteomes" id="UP000823865">
    <property type="component" value="Unassembled WGS sequence"/>
</dbReference>
<sequence>MKHIGVFCAASQRLEAAYYDEALRVGRKIGQMGWALVYGGANSGSMECVAQGVHEAGGTVVGVVPRILETKRRASDYIDELVPCADLNDRKQIMIERSDVLLALPGGIGTLDEIFTLMAANSIGYQQKPIVLYNESGFWNSLLALLEEYDRKSFINVPCANYLKVVSSVQEFEELLNECSK</sequence>
<proteinExistence type="inferred from homology"/>
<dbReference type="Gene3D" id="3.40.50.450">
    <property type="match status" value="1"/>
</dbReference>
<dbReference type="NCBIfam" id="TIGR00730">
    <property type="entry name" value="Rossman fold protein, TIGR00730 family"/>
    <property type="match status" value="1"/>
</dbReference>
<dbReference type="EC" id="3.2.2.n1" evidence="3"/>
<dbReference type="AlphaFoldDB" id="A0A9E2P0P3"/>
<evidence type="ECO:0000256" key="2">
    <source>
        <dbReference type="ARBA" id="ARBA00006763"/>
    </source>
</evidence>
<comment type="similarity">
    <text evidence="2 3">Belongs to the LOG family.</text>
</comment>
<reference evidence="4" key="2">
    <citation type="submission" date="2021-04" db="EMBL/GenBank/DDBJ databases">
        <authorList>
            <person name="Gilroy R."/>
        </authorList>
    </citation>
    <scope>NUCLEOTIDE SEQUENCE</scope>
    <source>
        <strain evidence="4">G3-2149</strain>
    </source>
</reference>
<keyword evidence="3" id="KW-0378">Hydrolase</keyword>
<evidence type="ECO:0000256" key="3">
    <source>
        <dbReference type="RuleBase" id="RU363015"/>
    </source>
</evidence>
<reference evidence="4" key="1">
    <citation type="journal article" date="2021" name="PeerJ">
        <title>Extensive microbial diversity within the chicken gut microbiome revealed by metagenomics and culture.</title>
        <authorList>
            <person name="Gilroy R."/>
            <person name="Ravi A."/>
            <person name="Getino M."/>
            <person name="Pursley I."/>
            <person name="Horton D.L."/>
            <person name="Alikhan N.F."/>
            <person name="Baker D."/>
            <person name="Gharbi K."/>
            <person name="Hall N."/>
            <person name="Watson M."/>
            <person name="Adriaenssens E.M."/>
            <person name="Foster-Nyarko E."/>
            <person name="Jarju S."/>
            <person name="Secka A."/>
            <person name="Antonio M."/>
            <person name="Oren A."/>
            <person name="Chaudhuri R.R."/>
            <person name="La Ragione R."/>
            <person name="Hildebrand F."/>
            <person name="Pallen M.J."/>
        </authorList>
    </citation>
    <scope>NUCLEOTIDE SEQUENCE</scope>
    <source>
        <strain evidence="4">G3-2149</strain>
    </source>
</reference>
<gene>
    <name evidence="4" type="ORF">H9789_04190</name>
</gene>
<protein>
    <recommendedName>
        <fullName evidence="3">Cytokinin riboside 5'-monophosphate phosphoribohydrolase</fullName>
        <ecNumber evidence="3">3.2.2.n1</ecNumber>
    </recommendedName>
</protein>
<dbReference type="GO" id="GO:0008714">
    <property type="term" value="F:AMP nucleosidase activity"/>
    <property type="evidence" value="ECO:0007669"/>
    <property type="project" value="UniProtKB-EC"/>
</dbReference>
<name>A0A9E2P0P3_9BACT</name>
<dbReference type="SUPFAM" id="SSF102405">
    <property type="entry name" value="MCP/YpsA-like"/>
    <property type="match status" value="1"/>
</dbReference>
<comment type="caution">
    <text evidence="4">The sequence shown here is derived from an EMBL/GenBank/DDBJ whole genome shotgun (WGS) entry which is preliminary data.</text>
</comment>
<evidence type="ECO:0000313" key="5">
    <source>
        <dbReference type="Proteomes" id="UP000823865"/>
    </source>
</evidence>
<dbReference type="Pfam" id="PF03641">
    <property type="entry name" value="Lysine_decarbox"/>
    <property type="match status" value="1"/>
</dbReference>
<accession>A0A9E2P0P3</accession>
<dbReference type="EMBL" id="JAHLFU010000082">
    <property type="protein sequence ID" value="MBU3853009.1"/>
    <property type="molecule type" value="Genomic_DNA"/>
</dbReference>
<keyword evidence="3" id="KW-0203">Cytokinin biosynthesis</keyword>
<evidence type="ECO:0000313" key="4">
    <source>
        <dbReference type="EMBL" id="MBU3853009.1"/>
    </source>
</evidence>
<dbReference type="PANTHER" id="PTHR31223">
    <property type="entry name" value="LOG FAMILY PROTEIN YJL055W"/>
    <property type="match status" value="1"/>
</dbReference>
<evidence type="ECO:0000256" key="1">
    <source>
        <dbReference type="ARBA" id="ARBA00000274"/>
    </source>
</evidence>
<comment type="catalytic activity">
    <reaction evidence="1">
        <text>AMP + H2O = D-ribose 5-phosphate + adenine</text>
        <dbReference type="Rhea" id="RHEA:20129"/>
        <dbReference type="ChEBI" id="CHEBI:15377"/>
        <dbReference type="ChEBI" id="CHEBI:16708"/>
        <dbReference type="ChEBI" id="CHEBI:78346"/>
        <dbReference type="ChEBI" id="CHEBI:456215"/>
        <dbReference type="EC" id="3.2.2.4"/>
    </reaction>
</comment>
<dbReference type="InterPro" id="IPR031100">
    <property type="entry name" value="LOG_fam"/>
</dbReference>
<dbReference type="GO" id="GO:0009691">
    <property type="term" value="P:cytokinin biosynthetic process"/>
    <property type="evidence" value="ECO:0007669"/>
    <property type="project" value="UniProtKB-UniRule"/>
</dbReference>